<dbReference type="Gene3D" id="3.40.50.720">
    <property type="entry name" value="NAD(P)-binding Rossmann-like Domain"/>
    <property type="match status" value="1"/>
</dbReference>
<evidence type="ECO:0000313" key="2">
    <source>
        <dbReference type="Proteomes" id="UP000295636"/>
    </source>
</evidence>
<dbReference type="PANTHER" id="PTHR43544:SF12">
    <property type="entry name" value="NAD(P)-BINDING ROSSMANN-FOLD SUPERFAMILY PROTEIN"/>
    <property type="match status" value="1"/>
</dbReference>
<evidence type="ECO:0000313" key="1">
    <source>
        <dbReference type="EMBL" id="TDF93569.1"/>
    </source>
</evidence>
<sequence>MNKVACVTGADRGLGFELTIQLLKQGYTVFAGKYLNDWKQLEQAEPEYNGRLIPVDLDISNDESVRLAGTFIAGQTDKLDLLINNAGISGGSQFDIFSSEIDYDLFMKLYNVNALGPLRVTNALSTLLVNGEDKLLVNISSEAGQINQTWREGWYGYCMSKAALNIQSNIVHNQLKNKGGRVLVLHPGWMRTYMSGKLNESADISAEESATHILKTIQQYQSSEEILKHPAFLNYKGEVMSW</sequence>
<keyword evidence="2" id="KW-1185">Reference proteome</keyword>
<dbReference type="PANTHER" id="PTHR43544">
    <property type="entry name" value="SHORT-CHAIN DEHYDROGENASE/REDUCTASE"/>
    <property type="match status" value="1"/>
</dbReference>
<dbReference type="GO" id="GO:0016491">
    <property type="term" value="F:oxidoreductase activity"/>
    <property type="evidence" value="ECO:0007669"/>
    <property type="project" value="TreeGrafter"/>
</dbReference>
<proteinExistence type="predicted"/>
<organism evidence="1 2">
    <name type="scientific">Paenibacillus piri</name>
    <dbReference type="NCBI Taxonomy" id="2547395"/>
    <lineage>
        <taxon>Bacteria</taxon>
        <taxon>Bacillati</taxon>
        <taxon>Bacillota</taxon>
        <taxon>Bacilli</taxon>
        <taxon>Bacillales</taxon>
        <taxon>Paenibacillaceae</taxon>
        <taxon>Paenibacillus</taxon>
    </lineage>
</organism>
<accession>A0A4R5KDY7</accession>
<dbReference type="EMBL" id="SMRT01000016">
    <property type="protein sequence ID" value="TDF93569.1"/>
    <property type="molecule type" value="Genomic_DNA"/>
</dbReference>
<dbReference type="GO" id="GO:0005737">
    <property type="term" value="C:cytoplasm"/>
    <property type="evidence" value="ECO:0007669"/>
    <property type="project" value="TreeGrafter"/>
</dbReference>
<name>A0A4R5KDY7_9BACL</name>
<dbReference type="RefSeq" id="WP_133234049.1">
    <property type="nucleotide sequence ID" value="NZ_SMRT01000016.1"/>
</dbReference>
<dbReference type="OrthoDB" id="5786478at2"/>
<dbReference type="PRINTS" id="PR00081">
    <property type="entry name" value="GDHRDH"/>
</dbReference>
<dbReference type="InterPro" id="IPR002347">
    <property type="entry name" value="SDR_fam"/>
</dbReference>
<dbReference type="InterPro" id="IPR051468">
    <property type="entry name" value="Fungal_SecMetab_SDRs"/>
</dbReference>
<gene>
    <name evidence="1" type="ORF">E1757_26955</name>
</gene>
<reference evidence="1 2" key="1">
    <citation type="submission" date="2019-03" db="EMBL/GenBank/DDBJ databases">
        <title>This is whole genome sequence of Paenibacillus sp MS74 strain.</title>
        <authorList>
            <person name="Trinh H.N."/>
        </authorList>
    </citation>
    <scope>NUCLEOTIDE SEQUENCE [LARGE SCALE GENOMIC DNA]</scope>
    <source>
        <strain evidence="1 2">MS74</strain>
    </source>
</reference>
<dbReference type="Proteomes" id="UP000295636">
    <property type="component" value="Unassembled WGS sequence"/>
</dbReference>
<comment type="caution">
    <text evidence="1">The sequence shown here is derived from an EMBL/GenBank/DDBJ whole genome shotgun (WGS) entry which is preliminary data.</text>
</comment>
<dbReference type="SUPFAM" id="SSF51735">
    <property type="entry name" value="NAD(P)-binding Rossmann-fold domains"/>
    <property type="match status" value="1"/>
</dbReference>
<dbReference type="AlphaFoldDB" id="A0A4R5KDY7"/>
<dbReference type="Pfam" id="PF00106">
    <property type="entry name" value="adh_short"/>
    <property type="match status" value="1"/>
</dbReference>
<protein>
    <submittedName>
        <fullName evidence="1">SDR family NAD(P)-dependent oxidoreductase</fullName>
    </submittedName>
</protein>
<dbReference type="InterPro" id="IPR036291">
    <property type="entry name" value="NAD(P)-bd_dom_sf"/>
</dbReference>